<comment type="caution">
    <text evidence="1">The sequence shown here is derived from an EMBL/GenBank/DDBJ whole genome shotgun (WGS) entry which is preliminary data.</text>
</comment>
<gene>
    <name evidence="1" type="ORF">Val02_01630</name>
</gene>
<keyword evidence="2" id="KW-1185">Reference proteome</keyword>
<organism evidence="1 2">
    <name type="scientific">Virgisporangium aliadipatigenens</name>
    <dbReference type="NCBI Taxonomy" id="741659"/>
    <lineage>
        <taxon>Bacteria</taxon>
        <taxon>Bacillati</taxon>
        <taxon>Actinomycetota</taxon>
        <taxon>Actinomycetes</taxon>
        <taxon>Micromonosporales</taxon>
        <taxon>Micromonosporaceae</taxon>
        <taxon>Virgisporangium</taxon>
    </lineage>
</organism>
<dbReference type="AlphaFoldDB" id="A0A8J3YF50"/>
<dbReference type="SUPFAM" id="SSF53474">
    <property type="entry name" value="alpha/beta-Hydrolases"/>
    <property type="match status" value="1"/>
</dbReference>
<dbReference type="PANTHER" id="PTHR37574:SF1">
    <property type="entry name" value="LIPASE B"/>
    <property type="match status" value="1"/>
</dbReference>
<evidence type="ECO:0000313" key="2">
    <source>
        <dbReference type="Proteomes" id="UP000619260"/>
    </source>
</evidence>
<protein>
    <submittedName>
        <fullName evidence="1">Lipase</fullName>
    </submittedName>
</protein>
<accession>A0A8J3YF50</accession>
<dbReference type="Proteomes" id="UP000619260">
    <property type="component" value="Unassembled WGS sequence"/>
</dbReference>
<sequence>MISAVVAVVALAAVIGIQFFRGNGHRQTPAAQGEPGRVLLVPGYGGGTGALTQLATRLTAAGRAVAVVTPPGDGTGDLRAQADTLENAVRKALDEGAPSVDVVGYSAGGVVTRVWLDRHERATSTRRVVSLGSPLHGTKLAAAGSALAPGSCPTACQQLVPGNDFLDDLDDLPVPVPWLSVWTENDETVQPPDSARLDGAVNVSLQSVCPGVKVAHSQLPTDPLVQALVLLALGTDPIAVPKDCDALRGVA</sequence>
<evidence type="ECO:0000313" key="1">
    <source>
        <dbReference type="EMBL" id="GIJ43277.1"/>
    </source>
</evidence>
<proteinExistence type="predicted"/>
<dbReference type="Gene3D" id="3.40.50.1820">
    <property type="entry name" value="alpha/beta hydrolase"/>
    <property type="match status" value="1"/>
</dbReference>
<name>A0A8J3YF50_9ACTN</name>
<dbReference type="PANTHER" id="PTHR37574">
    <property type="entry name" value="LIPASE B"/>
    <property type="match status" value="1"/>
</dbReference>
<dbReference type="EMBL" id="BOPF01000002">
    <property type="protein sequence ID" value="GIJ43277.1"/>
    <property type="molecule type" value="Genomic_DNA"/>
</dbReference>
<dbReference type="InterPro" id="IPR053228">
    <property type="entry name" value="Stereospecific_Lipase"/>
</dbReference>
<dbReference type="InterPro" id="IPR029058">
    <property type="entry name" value="AB_hydrolase_fold"/>
</dbReference>
<reference evidence="1" key="1">
    <citation type="submission" date="2021-01" db="EMBL/GenBank/DDBJ databases">
        <title>Whole genome shotgun sequence of Virgisporangium aliadipatigenens NBRC 105644.</title>
        <authorList>
            <person name="Komaki H."/>
            <person name="Tamura T."/>
        </authorList>
    </citation>
    <scope>NUCLEOTIDE SEQUENCE</scope>
    <source>
        <strain evidence="1">NBRC 105644</strain>
    </source>
</reference>